<dbReference type="InterPro" id="IPR003607">
    <property type="entry name" value="HD/PDEase_dom"/>
</dbReference>
<dbReference type="Gene3D" id="1.10.3210.10">
    <property type="entry name" value="Hypothetical protein af1432"/>
    <property type="match status" value="1"/>
</dbReference>
<dbReference type="AlphaFoldDB" id="A0A3S2UH40"/>
<comment type="caution">
    <text evidence="1">The sequence shown here is derived from an EMBL/GenBank/DDBJ whole genome shotgun (WGS) entry which is preliminary data.</text>
</comment>
<proteinExistence type="predicted"/>
<keyword evidence="1" id="KW-0378">Hydrolase</keyword>
<reference evidence="1 2" key="1">
    <citation type="submission" date="2019-01" db="EMBL/GenBank/DDBJ databases">
        <authorList>
            <person name="Chen W.-M."/>
        </authorList>
    </citation>
    <scope>NUCLEOTIDE SEQUENCE [LARGE SCALE GENOMIC DNA]</scope>
    <source>
        <strain evidence="1 2">CCP-18</strain>
    </source>
</reference>
<dbReference type="Pfam" id="PF13487">
    <property type="entry name" value="HD_5"/>
    <property type="match status" value="1"/>
</dbReference>
<name>A0A3S2UH40_9BURK</name>
<organism evidence="1 2">
    <name type="scientific">Inhella crocodyli</name>
    <dbReference type="NCBI Taxonomy" id="2499851"/>
    <lineage>
        <taxon>Bacteria</taxon>
        <taxon>Pseudomonadati</taxon>
        <taxon>Pseudomonadota</taxon>
        <taxon>Betaproteobacteria</taxon>
        <taxon>Burkholderiales</taxon>
        <taxon>Sphaerotilaceae</taxon>
        <taxon>Inhella</taxon>
    </lineage>
</organism>
<dbReference type="OrthoDB" id="9774747at2"/>
<evidence type="ECO:0000313" key="2">
    <source>
        <dbReference type="Proteomes" id="UP000288587"/>
    </source>
</evidence>
<evidence type="ECO:0000313" key="1">
    <source>
        <dbReference type="EMBL" id="RVT87861.1"/>
    </source>
</evidence>
<dbReference type="PANTHER" id="PTHR43155">
    <property type="entry name" value="CYCLIC DI-GMP PHOSPHODIESTERASE PA4108-RELATED"/>
    <property type="match status" value="1"/>
</dbReference>
<dbReference type="EMBL" id="SACM01000001">
    <property type="protein sequence ID" value="RVT87861.1"/>
    <property type="molecule type" value="Genomic_DNA"/>
</dbReference>
<dbReference type="Proteomes" id="UP000288587">
    <property type="component" value="Unassembled WGS sequence"/>
</dbReference>
<sequence length="371" mass="40583">MQLLKLVANHIKVGAPLPFNVRDEFGHLLLAAGHVIASVRQQEALLSRGIHADVEEIKALAAGKTVAPQAPTLMARWTRAFWALDDLARDPPPGDAFGEACLALGQSLHAMVLQDPDVILYQMVRQEQHPLRMYGLTHAVFVAALCDLMATRLGWPDADRHAVLMAGLTMNLTILDLQARYAVYGRLNPEQRDELARHPTDTAARLRAGGVRDEGWLQAVEEHHEHTDGKGYPKGLTAVSEPAQLLRLADVVLAKVSRRESRPPLDVREAARQAYLEAPASPLVAALVRECGLYPPGDLVCLASGEQGVVIRRGPTPKTPTVATLTDRRGLPSPQVQRRDTGQSEYAIVSVNADKNLVARLPLERVYGLIY</sequence>
<dbReference type="CDD" id="cd00077">
    <property type="entry name" value="HDc"/>
    <property type="match status" value="1"/>
</dbReference>
<gene>
    <name evidence="1" type="ORF">EOD73_02240</name>
</gene>
<dbReference type="GO" id="GO:0016787">
    <property type="term" value="F:hydrolase activity"/>
    <property type="evidence" value="ECO:0007669"/>
    <property type="project" value="UniProtKB-KW"/>
</dbReference>
<dbReference type="RefSeq" id="WP_127680460.1">
    <property type="nucleotide sequence ID" value="NZ_SACM01000001.1"/>
</dbReference>
<protein>
    <submittedName>
        <fullName evidence="1">Phosphohydrolase</fullName>
    </submittedName>
</protein>
<keyword evidence="2" id="KW-1185">Reference proteome</keyword>
<accession>A0A3S2UH40</accession>
<dbReference type="PANTHER" id="PTHR43155:SF2">
    <property type="entry name" value="CYCLIC DI-GMP PHOSPHODIESTERASE PA4108"/>
    <property type="match status" value="1"/>
</dbReference>
<dbReference type="SUPFAM" id="SSF109604">
    <property type="entry name" value="HD-domain/PDEase-like"/>
    <property type="match status" value="1"/>
</dbReference>